<dbReference type="OrthoDB" id="3342455at2759"/>
<accession>A0A1X6MLR9</accession>
<dbReference type="GeneID" id="36332044"/>
<sequence length="298" mass="32770">MMESLPIDTSHPAVRDYLALIRLQVLTPLSLLINIATVIVCAFVLHPSLRDISREYPSTIAPSNSMIAVFITLIYIAQVGYCVLLVLARKPETKASLVKGVGYPLVVANWVMAAWAITWVLQAFFVSTVLLGILLVLLIYANLNLLIYHTCCTPDFYGALKASADGFLGSVTLGWTFSPGEPQHYSPHQWAGFGVVLGVNILGLLVVIVRQDIVWCLSASWLSASLWSRTPKPMPIWLTAVLFTIAHPLALVVSWLWMRFRAHRQGAIQLAPDNEEGVVQGQGRQGGPREVDVDALWG</sequence>
<feature type="transmembrane region" description="Helical" evidence="2">
    <location>
        <begin position="236"/>
        <end position="258"/>
    </location>
</feature>
<evidence type="ECO:0000313" key="3">
    <source>
        <dbReference type="EMBL" id="OSX57381.1"/>
    </source>
</evidence>
<evidence type="ECO:0000313" key="4">
    <source>
        <dbReference type="Proteomes" id="UP000194127"/>
    </source>
</evidence>
<evidence type="ECO:0000256" key="2">
    <source>
        <dbReference type="SAM" id="Phobius"/>
    </source>
</evidence>
<protein>
    <submittedName>
        <fullName evidence="3">Uncharacterized protein</fullName>
    </submittedName>
</protein>
<evidence type="ECO:0000256" key="1">
    <source>
        <dbReference type="SAM" id="MobiDB-lite"/>
    </source>
</evidence>
<dbReference type="EMBL" id="KZ110608">
    <property type="protein sequence ID" value="OSX57381.1"/>
    <property type="molecule type" value="Genomic_DNA"/>
</dbReference>
<dbReference type="Proteomes" id="UP000194127">
    <property type="component" value="Unassembled WGS sequence"/>
</dbReference>
<organism evidence="3 4">
    <name type="scientific">Postia placenta MAD-698-R-SB12</name>
    <dbReference type="NCBI Taxonomy" id="670580"/>
    <lineage>
        <taxon>Eukaryota</taxon>
        <taxon>Fungi</taxon>
        <taxon>Dikarya</taxon>
        <taxon>Basidiomycota</taxon>
        <taxon>Agaricomycotina</taxon>
        <taxon>Agaricomycetes</taxon>
        <taxon>Polyporales</taxon>
        <taxon>Adustoporiaceae</taxon>
        <taxon>Rhodonia</taxon>
    </lineage>
</organism>
<feature type="transmembrane region" description="Helical" evidence="2">
    <location>
        <begin position="65"/>
        <end position="88"/>
    </location>
</feature>
<dbReference type="InterPro" id="IPR013920">
    <property type="entry name" value="DUF1774_fun"/>
</dbReference>
<reference evidence="3 4" key="1">
    <citation type="submission" date="2017-04" db="EMBL/GenBank/DDBJ databases">
        <title>Genome Sequence of the Model Brown-Rot Fungus Postia placenta SB12.</title>
        <authorList>
            <consortium name="DOE Joint Genome Institute"/>
            <person name="Gaskell J."/>
            <person name="Kersten P."/>
            <person name="Larrondo L.F."/>
            <person name="Canessa P."/>
            <person name="Martinez D."/>
            <person name="Hibbett D."/>
            <person name="Schmoll M."/>
            <person name="Kubicek C.P."/>
            <person name="Martinez A.T."/>
            <person name="Yadav J."/>
            <person name="Master E."/>
            <person name="Magnuson J.K."/>
            <person name="James T."/>
            <person name="Yaver D."/>
            <person name="Berka R."/>
            <person name="Labutti K."/>
            <person name="Lipzen A."/>
            <person name="Aerts A."/>
            <person name="Barry K."/>
            <person name="Henrissat B."/>
            <person name="Blanchette R."/>
            <person name="Grigoriev I."/>
            <person name="Cullen D."/>
        </authorList>
    </citation>
    <scope>NUCLEOTIDE SEQUENCE [LARGE SCALE GENOMIC DNA]</scope>
    <source>
        <strain evidence="3 4">MAD-698-R-SB12</strain>
    </source>
</reference>
<dbReference type="PANTHER" id="PTHR37992">
    <property type="entry name" value="EXPRESSED PROTEIN"/>
    <property type="match status" value="1"/>
</dbReference>
<keyword evidence="2" id="KW-0812">Transmembrane</keyword>
<keyword evidence="2" id="KW-1133">Transmembrane helix</keyword>
<feature type="transmembrane region" description="Helical" evidence="2">
    <location>
        <begin position="100"/>
        <end position="117"/>
    </location>
</feature>
<proteinExistence type="predicted"/>
<keyword evidence="2" id="KW-0472">Membrane</keyword>
<dbReference type="RefSeq" id="XP_024334175.1">
    <property type="nucleotide sequence ID" value="XM_024487095.1"/>
</dbReference>
<dbReference type="AlphaFoldDB" id="A0A1X6MLR9"/>
<feature type="region of interest" description="Disordered" evidence="1">
    <location>
        <begin position="275"/>
        <end position="298"/>
    </location>
</feature>
<dbReference type="STRING" id="670580.A0A1X6MLR9"/>
<keyword evidence="4" id="KW-1185">Reference proteome</keyword>
<feature type="transmembrane region" description="Helical" evidence="2">
    <location>
        <begin position="190"/>
        <end position="208"/>
    </location>
</feature>
<feature type="transmembrane region" description="Helical" evidence="2">
    <location>
        <begin position="123"/>
        <end position="147"/>
    </location>
</feature>
<feature type="transmembrane region" description="Helical" evidence="2">
    <location>
        <begin position="25"/>
        <end position="45"/>
    </location>
</feature>
<name>A0A1X6MLR9_9APHY</name>
<dbReference type="PANTHER" id="PTHR37992:SF1">
    <property type="entry name" value="DUF1774-DOMAIN-CONTAINING PROTEIN"/>
    <property type="match status" value="1"/>
</dbReference>
<gene>
    <name evidence="3" type="ORF">POSPLADRAFT_1156719</name>
</gene>